<dbReference type="EMBL" id="KL142419">
    <property type="protein sequence ID" value="KDR66882.1"/>
    <property type="molecule type" value="Genomic_DNA"/>
</dbReference>
<keyword evidence="3" id="KW-1185">Reference proteome</keyword>
<reference evidence="3" key="1">
    <citation type="journal article" date="2014" name="Proc. Natl. Acad. Sci. U.S.A.">
        <title>Extensive sampling of basidiomycete genomes demonstrates inadequacy of the white-rot/brown-rot paradigm for wood decay fungi.</title>
        <authorList>
            <person name="Riley R."/>
            <person name="Salamov A.A."/>
            <person name="Brown D.W."/>
            <person name="Nagy L.G."/>
            <person name="Floudas D."/>
            <person name="Held B.W."/>
            <person name="Levasseur A."/>
            <person name="Lombard V."/>
            <person name="Morin E."/>
            <person name="Otillar R."/>
            <person name="Lindquist E.A."/>
            <person name="Sun H."/>
            <person name="LaButti K.M."/>
            <person name="Schmutz J."/>
            <person name="Jabbour D."/>
            <person name="Luo H."/>
            <person name="Baker S.E."/>
            <person name="Pisabarro A.G."/>
            <person name="Walton J.D."/>
            <person name="Blanchette R.A."/>
            <person name="Henrissat B."/>
            <person name="Martin F."/>
            <person name="Cullen D."/>
            <person name="Hibbett D.S."/>
            <person name="Grigoriev I.V."/>
        </authorList>
    </citation>
    <scope>NUCLEOTIDE SEQUENCE [LARGE SCALE GENOMIC DNA]</scope>
    <source>
        <strain evidence="3">CBS 339.88</strain>
    </source>
</reference>
<dbReference type="InterPro" id="IPR006073">
    <property type="entry name" value="GTP-bd"/>
</dbReference>
<dbReference type="OrthoDB" id="8954335at2759"/>
<dbReference type="HOGENOM" id="CLU_018003_0_1_1"/>
<evidence type="ECO:0000313" key="2">
    <source>
        <dbReference type="EMBL" id="KDR66882.1"/>
    </source>
</evidence>
<dbReference type="AlphaFoldDB" id="A0A067SAC8"/>
<dbReference type="Proteomes" id="UP000027222">
    <property type="component" value="Unassembled WGS sequence"/>
</dbReference>
<dbReference type="GO" id="GO:0005525">
    <property type="term" value="F:GTP binding"/>
    <property type="evidence" value="ECO:0007669"/>
    <property type="project" value="InterPro"/>
</dbReference>
<organism evidence="2 3">
    <name type="scientific">Galerina marginata (strain CBS 339.88)</name>
    <dbReference type="NCBI Taxonomy" id="685588"/>
    <lineage>
        <taxon>Eukaryota</taxon>
        <taxon>Fungi</taxon>
        <taxon>Dikarya</taxon>
        <taxon>Basidiomycota</taxon>
        <taxon>Agaricomycotina</taxon>
        <taxon>Agaricomycetes</taxon>
        <taxon>Agaricomycetidae</taxon>
        <taxon>Agaricales</taxon>
        <taxon>Agaricineae</taxon>
        <taxon>Strophariaceae</taxon>
        <taxon>Galerina</taxon>
    </lineage>
</organism>
<evidence type="ECO:0000313" key="3">
    <source>
        <dbReference type="Proteomes" id="UP000027222"/>
    </source>
</evidence>
<accession>A0A067SAC8</accession>
<evidence type="ECO:0000259" key="1">
    <source>
        <dbReference type="Pfam" id="PF01926"/>
    </source>
</evidence>
<dbReference type="CDD" id="cd00882">
    <property type="entry name" value="Ras_like_GTPase"/>
    <property type="match status" value="1"/>
</dbReference>
<sequence>MGPTGSGKSHIIDTLTGEVGKRAGYTSKSFTTEVSGVRIKNSDIHRDCIVLLDTPALYNTPESDLEVLQFIRKWRKKRPAYLAGILYLHRITDNRMPGTSSDILRGFQHHFFKFREQPADRVVLVTTMWDRVQSKEVGESREEDLKRNFWRPVIESDATVARFENTKGSAWKIINDAIAVTEPNASDLEAESLVLQEQIDAILARLRPPFFQRLFQLGAKLSSG</sequence>
<dbReference type="InterPro" id="IPR027417">
    <property type="entry name" value="P-loop_NTPase"/>
</dbReference>
<dbReference type="SUPFAM" id="SSF52540">
    <property type="entry name" value="P-loop containing nucleoside triphosphate hydrolases"/>
    <property type="match status" value="1"/>
</dbReference>
<protein>
    <recommendedName>
        <fullName evidence="1">G domain-containing protein</fullName>
    </recommendedName>
</protein>
<name>A0A067SAC8_GALM3</name>
<dbReference type="Gene3D" id="3.40.50.300">
    <property type="entry name" value="P-loop containing nucleotide triphosphate hydrolases"/>
    <property type="match status" value="1"/>
</dbReference>
<gene>
    <name evidence="2" type="ORF">GALMADRAFT_1359045</name>
</gene>
<proteinExistence type="predicted"/>
<dbReference type="Pfam" id="PF01926">
    <property type="entry name" value="MMR_HSR1"/>
    <property type="match status" value="1"/>
</dbReference>
<dbReference type="STRING" id="685588.A0A067SAC8"/>
<feature type="domain" description="G" evidence="1">
    <location>
        <begin position="1"/>
        <end position="78"/>
    </location>
</feature>